<dbReference type="AlphaFoldDB" id="W1VDL1"/>
<dbReference type="EMBL" id="AZMJ01000031">
    <property type="protein sequence ID" value="ETJ02104.1"/>
    <property type="molecule type" value="Genomic_DNA"/>
</dbReference>
<evidence type="ECO:0000313" key="2">
    <source>
        <dbReference type="Proteomes" id="UP000018855"/>
    </source>
</evidence>
<evidence type="ECO:0000313" key="1">
    <source>
        <dbReference type="EMBL" id="ETJ02104.1"/>
    </source>
</evidence>
<reference evidence="1 2" key="1">
    <citation type="submission" date="2013-12" db="EMBL/GenBank/DDBJ databases">
        <title>A Varibaculum cambriense genome reconstructed from a premature infant gut community with otherwise low bacterial novelty that shifts toward anaerobic metabolism during the third week of life.</title>
        <authorList>
            <person name="Brown C.T."/>
            <person name="Sharon I."/>
            <person name="Thomas B.C."/>
            <person name="Castelle C.J."/>
            <person name="Morowitz M.J."/>
            <person name="Banfield J.F."/>
        </authorList>
    </citation>
    <scope>NUCLEOTIDE SEQUENCE [LARGE SCALE GENOMIC DNA]</scope>
    <source>
        <strain evidence="2">DORA_11</strain>
    </source>
</reference>
<dbReference type="Proteomes" id="UP000018855">
    <property type="component" value="Unassembled WGS sequence"/>
</dbReference>
<name>W1VDL1_9FIRM</name>
<accession>W1VDL1</accession>
<organism evidence="1 2">
    <name type="scientific">Veillonella dispar DORA_11</name>
    <dbReference type="NCBI Taxonomy" id="1403949"/>
    <lineage>
        <taxon>Bacteria</taxon>
        <taxon>Bacillati</taxon>
        <taxon>Bacillota</taxon>
        <taxon>Negativicutes</taxon>
        <taxon>Veillonellales</taxon>
        <taxon>Veillonellaceae</taxon>
        <taxon>Veillonella</taxon>
    </lineage>
</organism>
<gene>
    <name evidence="1" type="ORF">Q619_VDC00031G0001</name>
</gene>
<proteinExistence type="predicted"/>
<comment type="caution">
    <text evidence="1">The sequence shown here is derived from an EMBL/GenBank/DDBJ whole genome shotgun (WGS) entry which is preliminary data.</text>
</comment>
<sequence>QTIYLQVRARYMFWNLHDDIELTGNIHA</sequence>
<feature type="non-terminal residue" evidence="1">
    <location>
        <position position="1"/>
    </location>
</feature>
<protein>
    <submittedName>
        <fullName evidence="1">Uncharacterized protein</fullName>
    </submittedName>
</protein>